<dbReference type="Proteomes" id="UP000509638">
    <property type="component" value="Chromosome"/>
</dbReference>
<keyword evidence="1" id="KW-0472">Membrane</keyword>
<keyword evidence="1" id="KW-1133">Transmembrane helix</keyword>
<feature type="transmembrane region" description="Helical" evidence="1">
    <location>
        <begin position="59"/>
        <end position="81"/>
    </location>
</feature>
<feature type="transmembrane region" description="Helical" evidence="1">
    <location>
        <begin position="110"/>
        <end position="130"/>
    </location>
</feature>
<gene>
    <name evidence="2" type="ORF">HW566_02665</name>
</gene>
<dbReference type="AlphaFoldDB" id="A0A7D5JE34"/>
<organism evidence="2 3">
    <name type="scientific">Microbacterium oleivorans</name>
    <dbReference type="NCBI Taxonomy" id="273677"/>
    <lineage>
        <taxon>Bacteria</taxon>
        <taxon>Bacillati</taxon>
        <taxon>Actinomycetota</taxon>
        <taxon>Actinomycetes</taxon>
        <taxon>Micrococcales</taxon>
        <taxon>Microbacteriaceae</taxon>
        <taxon>Microbacterium</taxon>
    </lineage>
</organism>
<evidence type="ECO:0008006" key="4">
    <source>
        <dbReference type="Google" id="ProtNLM"/>
    </source>
</evidence>
<name>A0A7D5JE34_9MICO</name>
<accession>A0A7D5JE34</accession>
<evidence type="ECO:0000313" key="2">
    <source>
        <dbReference type="EMBL" id="QLD10778.1"/>
    </source>
</evidence>
<sequence>MTAVTGLGARVASAVAYDAPLSRALLFVWHHFAVSAQFIACLVPALAFTALVGWQPTHLAVVLGVVSLAPVGPGLAALAAVSGARLEARTDVRPGRGFWTAYALAARELWWWWLAATGVALILGYDLALFGASDAMLVGVVLAATLLVVFSIGLSAGLGQGASRRPVAALATAGKALLRRPVSTVTRFFLVWAVVAAPAIPLIGWSLLLFVPSLAASADALVARAGRRAHA</sequence>
<dbReference type="RefSeq" id="WP_178010174.1">
    <property type="nucleotide sequence ID" value="NZ_CP058316.1"/>
</dbReference>
<feature type="transmembrane region" description="Helical" evidence="1">
    <location>
        <begin position="189"/>
        <end position="211"/>
    </location>
</feature>
<keyword evidence="1" id="KW-0812">Transmembrane</keyword>
<evidence type="ECO:0000256" key="1">
    <source>
        <dbReference type="SAM" id="Phobius"/>
    </source>
</evidence>
<protein>
    <recommendedName>
        <fullName evidence="4">DUF624 domain-containing protein</fullName>
    </recommendedName>
</protein>
<proteinExistence type="predicted"/>
<reference evidence="2 3" key="1">
    <citation type="submission" date="2020-06" db="EMBL/GenBank/DDBJ databases">
        <authorList>
            <person name="Jo H."/>
        </authorList>
    </citation>
    <scope>NUCLEOTIDE SEQUENCE [LARGE SCALE GENOMIC DNA]</scope>
    <source>
        <strain evidence="2 3">I46</strain>
    </source>
</reference>
<feature type="transmembrane region" description="Helical" evidence="1">
    <location>
        <begin position="32"/>
        <end position="52"/>
    </location>
</feature>
<dbReference type="EMBL" id="CP058316">
    <property type="protein sequence ID" value="QLD10778.1"/>
    <property type="molecule type" value="Genomic_DNA"/>
</dbReference>
<evidence type="ECO:0000313" key="3">
    <source>
        <dbReference type="Proteomes" id="UP000509638"/>
    </source>
</evidence>
<feature type="transmembrane region" description="Helical" evidence="1">
    <location>
        <begin position="137"/>
        <end position="158"/>
    </location>
</feature>